<keyword evidence="2" id="KW-1185">Reference proteome</keyword>
<reference evidence="1" key="1">
    <citation type="journal article" date="2023" name="IScience">
        <title>Live-bearing cockroach genome reveals convergent evolutionary mechanisms linked to viviparity in insects and beyond.</title>
        <authorList>
            <person name="Fouks B."/>
            <person name="Harrison M.C."/>
            <person name="Mikhailova A.A."/>
            <person name="Marchal E."/>
            <person name="English S."/>
            <person name="Carruthers M."/>
            <person name="Jennings E.C."/>
            <person name="Chiamaka E.L."/>
            <person name="Frigard R.A."/>
            <person name="Pippel M."/>
            <person name="Attardo G.M."/>
            <person name="Benoit J.B."/>
            <person name="Bornberg-Bauer E."/>
            <person name="Tobe S.S."/>
        </authorList>
    </citation>
    <scope>NUCLEOTIDE SEQUENCE</scope>
    <source>
        <strain evidence="1">Stay&amp;Tobe</strain>
    </source>
</reference>
<dbReference type="AlphaFoldDB" id="A0AAD7ZXA4"/>
<reference evidence="1" key="2">
    <citation type="submission" date="2023-05" db="EMBL/GenBank/DDBJ databases">
        <authorList>
            <person name="Fouks B."/>
        </authorList>
    </citation>
    <scope>NUCLEOTIDE SEQUENCE</scope>
    <source>
        <strain evidence="1">Stay&amp;Tobe</strain>
        <tissue evidence="1">Testes</tissue>
    </source>
</reference>
<gene>
    <name evidence="1" type="ORF">L9F63_018224</name>
</gene>
<dbReference type="EMBL" id="JASPKZ010005683">
    <property type="protein sequence ID" value="KAJ9588412.1"/>
    <property type="molecule type" value="Genomic_DNA"/>
</dbReference>
<protein>
    <submittedName>
        <fullName evidence="1">Uncharacterized protein</fullName>
    </submittedName>
</protein>
<proteinExistence type="predicted"/>
<organism evidence="1 2">
    <name type="scientific">Diploptera punctata</name>
    <name type="common">Pacific beetle cockroach</name>
    <dbReference type="NCBI Taxonomy" id="6984"/>
    <lineage>
        <taxon>Eukaryota</taxon>
        <taxon>Metazoa</taxon>
        <taxon>Ecdysozoa</taxon>
        <taxon>Arthropoda</taxon>
        <taxon>Hexapoda</taxon>
        <taxon>Insecta</taxon>
        <taxon>Pterygota</taxon>
        <taxon>Neoptera</taxon>
        <taxon>Polyneoptera</taxon>
        <taxon>Dictyoptera</taxon>
        <taxon>Blattodea</taxon>
        <taxon>Blaberoidea</taxon>
        <taxon>Blaberidae</taxon>
        <taxon>Diplopterinae</taxon>
        <taxon>Diploptera</taxon>
    </lineage>
</organism>
<comment type="caution">
    <text evidence="1">The sequence shown here is derived from an EMBL/GenBank/DDBJ whole genome shotgun (WGS) entry which is preliminary data.</text>
</comment>
<evidence type="ECO:0000313" key="2">
    <source>
        <dbReference type="Proteomes" id="UP001233999"/>
    </source>
</evidence>
<feature type="non-terminal residue" evidence="1">
    <location>
        <position position="1"/>
    </location>
</feature>
<accession>A0AAD7ZXA4</accession>
<sequence length="93" mass="10396">KRCVNFTGFNANTKSVYIPMIDLSSIPSYTSFFNGSSVAESGIGDLVSDSELLWMDNAFQDQSHPQQKAYNVLIILTCEGHMHYIDNSLGERE</sequence>
<evidence type="ECO:0000313" key="1">
    <source>
        <dbReference type="EMBL" id="KAJ9588412.1"/>
    </source>
</evidence>
<dbReference type="Proteomes" id="UP001233999">
    <property type="component" value="Unassembled WGS sequence"/>
</dbReference>
<name>A0AAD7ZXA4_DIPPU</name>
<feature type="non-terminal residue" evidence="1">
    <location>
        <position position="93"/>
    </location>
</feature>